<feature type="transmembrane region" description="Helical" evidence="7">
    <location>
        <begin position="300"/>
        <end position="321"/>
    </location>
</feature>
<dbReference type="KEGG" id="ngg:RG540_PA15310"/>
<evidence type="ECO:0000313" key="10">
    <source>
        <dbReference type="Proteomes" id="UP000028181"/>
    </source>
</evidence>
<dbReference type="InterPro" id="IPR035906">
    <property type="entry name" value="MetI-like_sf"/>
</dbReference>
<evidence type="ECO:0000256" key="5">
    <source>
        <dbReference type="ARBA" id="ARBA00022989"/>
    </source>
</evidence>
<feature type="transmembrane region" description="Helical" evidence="7">
    <location>
        <begin position="112"/>
        <end position="133"/>
    </location>
</feature>
<name>A0A068T176_NEOGA</name>
<dbReference type="AlphaFoldDB" id="A0A068T176"/>
<dbReference type="PATRIC" id="fig|1028800.3.peg.6188"/>
<evidence type="ECO:0000256" key="3">
    <source>
        <dbReference type="ARBA" id="ARBA00022475"/>
    </source>
</evidence>
<organism evidence="9 10">
    <name type="scientific">Neorhizobium galegae bv. orientalis str. HAMBI 540</name>
    <dbReference type="NCBI Taxonomy" id="1028800"/>
    <lineage>
        <taxon>Bacteria</taxon>
        <taxon>Pseudomonadati</taxon>
        <taxon>Pseudomonadota</taxon>
        <taxon>Alphaproteobacteria</taxon>
        <taxon>Hyphomicrobiales</taxon>
        <taxon>Rhizobiaceae</taxon>
        <taxon>Rhizobium/Agrobacterium group</taxon>
        <taxon>Neorhizobium</taxon>
    </lineage>
</organism>
<evidence type="ECO:0000256" key="2">
    <source>
        <dbReference type="ARBA" id="ARBA00022448"/>
    </source>
</evidence>
<comment type="similarity">
    <text evidence="7">Belongs to the binding-protein-dependent transport system permease family.</text>
</comment>
<sequence>MSTPKATDLGGRALDLVMGIVEAPINGFERLMGRKRMPYLFLAPNLILFGIFTFLPIAIAVGYAFTGGTGLFVSERPFVGFDNFRQLLQCEDYLRPGSCRESLFWTAVWNTLWFVGFNVAATLLVALVTALILNRAIAARGFFRAMFFYPVLLSPVVIGLIWKWFLDRNGLLNAFLQMLGVPPEIFLLDVGWSRFFVVVVSVWFHMGFYTLILLAGLQAIPKDLYEAASIDAASPRRTLLRITLPLLGPNLLVVLILLMIRSVQIFDEAWVLTNGGGPGTANSFIVQYIYQMAFGSDLRLFGLASAASVLMGLVLLALTLIQLRLGRKMES</sequence>
<dbReference type="GeneID" id="24259977"/>
<dbReference type="eggNOG" id="COG1175">
    <property type="taxonomic scope" value="Bacteria"/>
</dbReference>
<dbReference type="PANTHER" id="PTHR30193">
    <property type="entry name" value="ABC TRANSPORTER PERMEASE PROTEIN"/>
    <property type="match status" value="1"/>
</dbReference>
<evidence type="ECO:0000256" key="1">
    <source>
        <dbReference type="ARBA" id="ARBA00004651"/>
    </source>
</evidence>
<dbReference type="OrthoDB" id="7939379at2"/>
<keyword evidence="5 7" id="KW-1133">Transmembrane helix</keyword>
<comment type="subcellular location">
    <subcellularLocation>
        <location evidence="1 7">Cell membrane</location>
        <topology evidence="1 7">Multi-pass membrane protein</topology>
    </subcellularLocation>
</comment>
<dbReference type="CDD" id="cd06261">
    <property type="entry name" value="TM_PBP2"/>
    <property type="match status" value="1"/>
</dbReference>
<keyword evidence="9" id="KW-0614">Plasmid</keyword>
<evidence type="ECO:0000256" key="4">
    <source>
        <dbReference type="ARBA" id="ARBA00022692"/>
    </source>
</evidence>
<dbReference type="EMBL" id="HG938354">
    <property type="protein sequence ID" value="CDN52207.1"/>
    <property type="molecule type" value="Genomic_DNA"/>
</dbReference>
<dbReference type="SUPFAM" id="SSF161098">
    <property type="entry name" value="MetI-like"/>
    <property type="match status" value="1"/>
</dbReference>
<dbReference type="Pfam" id="PF00528">
    <property type="entry name" value="BPD_transp_1"/>
    <property type="match status" value="1"/>
</dbReference>
<protein>
    <submittedName>
        <fullName evidence="9">ABC transporter, permease protein</fullName>
    </submittedName>
</protein>
<feature type="transmembrane region" description="Helical" evidence="7">
    <location>
        <begin position="39"/>
        <end position="65"/>
    </location>
</feature>
<keyword evidence="3" id="KW-1003">Cell membrane</keyword>
<proteinExistence type="inferred from homology"/>
<evidence type="ECO:0000259" key="8">
    <source>
        <dbReference type="PROSITE" id="PS50928"/>
    </source>
</evidence>
<dbReference type="InterPro" id="IPR000515">
    <property type="entry name" value="MetI-like"/>
</dbReference>
<dbReference type="PANTHER" id="PTHR30193:SF41">
    <property type="entry name" value="DIACETYLCHITOBIOSE UPTAKE SYSTEM PERMEASE PROTEIN NGCF"/>
    <property type="match status" value="1"/>
</dbReference>
<keyword evidence="6 7" id="KW-0472">Membrane</keyword>
<keyword evidence="2 7" id="KW-0813">Transport</keyword>
<feature type="domain" description="ABC transmembrane type-1" evidence="8">
    <location>
        <begin position="108"/>
        <end position="322"/>
    </location>
</feature>
<dbReference type="InterPro" id="IPR051393">
    <property type="entry name" value="ABC_transporter_permease"/>
</dbReference>
<dbReference type="GO" id="GO:0005886">
    <property type="term" value="C:plasma membrane"/>
    <property type="evidence" value="ECO:0007669"/>
    <property type="project" value="UniProtKB-SubCell"/>
</dbReference>
<evidence type="ECO:0000256" key="6">
    <source>
        <dbReference type="ARBA" id="ARBA00023136"/>
    </source>
</evidence>
<dbReference type="Gene3D" id="1.10.3720.10">
    <property type="entry name" value="MetI-like"/>
    <property type="match status" value="1"/>
</dbReference>
<feature type="transmembrane region" description="Helical" evidence="7">
    <location>
        <begin position="195"/>
        <end position="217"/>
    </location>
</feature>
<evidence type="ECO:0000256" key="7">
    <source>
        <dbReference type="RuleBase" id="RU363032"/>
    </source>
</evidence>
<accession>A0A068T176</accession>
<evidence type="ECO:0000313" key="9">
    <source>
        <dbReference type="EMBL" id="CDN52207.1"/>
    </source>
</evidence>
<geneLocation type="plasmid" evidence="10">
    <name>II</name>
</geneLocation>
<dbReference type="Proteomes" id="UP000028181">
    <property type="component" value="Plasmid pHAMBI540a"/>
</dbReference>
<feature type="transmembrane region" description="Helical" evidence="7">
    <location>
        <begin position="238"/>
        <end position="260"/>
    </location>
</feature>
<keyword evidence="10" id="KW-1185">Reference proteome</keyword>
<gene>
    <name evidence="9" type="ORF">RG540_PA15310</name>
</gene>
<dbReference type="HOGENOM" id="CLU_016047_0_2_5"/>
<reference evidence="10" key="1">
    <citation type="journal article" date="2014" name="BMC Genomics">
        <title>Genome sequencing of two Neorhizobium galegae strains reveals a noeT gene responsible for the unusual acetylation of the nodulation factors.</title>
        <authorList>
            <person name="Osterman J."/>
            <person name="Marsh J."/>
            <person name="Laine P.K."/>
            <person name="Zeng Z."/>
            <person name="Alatalo E."/>
            <person name="Sullivan J.T."/>
            <person name="Young J.P."/>
            <person name="Thomas-Oates J."/>
            <person name="Paulin L."/>
            <person name="Lindstrom K."/>
        </authorList>
    </citation>
    <scope>NUCLEOTIDE SEQUENCE [LARGE SCALE GENOMIC DNA]</scope>
    <source>
        <strain evidence="10">HAMBI 540</strain>
    </source>
</reference>
<feature type="transmembrane region" description="Helical" evidence="7">
    <location>
        <begin position="145"/>
        <end position="165"/>
    </location>
</feature>
<dbReference type="PROSITE" id="PS50928">
    <property type="entry name" value="ABC_TM1"/>
    <property type="match status" value="1"/>
</dbReference>
<keyword evidence="4 7" id="KW-0812">Transmembrane</keyword>
<dbReference type="GO" id="GO:0055085">
    <property type="term" value="P:transmembrane transport"/>
    <property type="evidence" value="ECO:0007669"/>
    <property type="project" value="InterPro"/>
</dbReference>
<dbReference type="RefSeq" id="WP_041366059.1">
    <property type="nucleotide sequence ID" value="NZ_HG938354.1"/>
</dbReference>